<dbReference type="SUPFAM" id="SSF53474">
    <property type="entry name" value="alpha/beta-Hydrolases"/>
    <property type="match status" value="1"/>
</dbReference>
<keyword evidence="4 7" id="KW-0732">Signal</keyword>
<dbReference type="PANTHER" id="PTHR11802:SF113">
    <property type="entry name" value="SERINE CARBOXYPEPTIDASE CTSA-4.1"/>
    <property type="match status" value="1"/>
</dbReference>
<organism evidence="8 9">
    <name type="scientific">Gigaspora margarita</name>
    <dbReference type="NCBI Taxonomy" id="4874"/>
    <lineage>
        <taxon>Eukaryota</taxon>
        <taxon>Fungi</taxon>
        <taxon>Fungi incertae sedis</taxon>
        <taxon>Mucoromycota</taxon>
        <taxon>Glomeromycotina</taxon>
        <taxon>Glomeromycetes</taxon>
        <taxon>Diversisporales</taxon>
        <taxon>Gigasporaceae</taxon>
        <taxon>Gigaspora</taxon>
    </lineage>
</organism>
<keyword evidence="2 7" id="KW-0121">Carboxypeptidase</keyword>
<dbReference type="Pfam" id="PF00450">
    <property type="entry name" value="Peptidase_S10"/>
    <property type="match status" value="1"/>
</dbReference>
<keyword evidence="5 7" id="KW-0378">Hydrolase</keyword>
<dbReference type="OrthoDB" id="443318at2759"/>
<dbReference type="AlphaFoldDB" id="A0A8H3XEP2"/>
<dbReference type="Proteomes" id="UP000439903">
    <property type="component" value="Unassembled WGS sequence"/>
</dbReference>
<evidence type="ECO:0000313" key="9">
    <source>
        <dbReference type="Proteomes" id="UP000439903"/>
    </source>
</evidence>
<keyword evidence="3 7" id="KW-0645">Protease</keyword>
<reference evidence="8 9" key="1">
    <citation type="journal article" date="2019" name="Environ. Microbiol.">
        <title>At the nexus of three kingdoms: the genome of the mycorrhizal fungus Gigaspora margarita provides insights into plant, endobacterial and fungal interactions.</title>
        <authorList>
            <person name="Venice F."/>
            <person name="Ghignone S."/>
            <person name="Salvioli di Fossalunga A."/>
            <person name="Amselem J."/>
            <person name="Novero M."/>
            <person name="Xianan X."/>
            <person name="Sedzielewska Toro K."/>
            <person name="Morin E."/>
            <person name="Lipzen A."/>
            <person name="Grigoriev I.V."/>
            <person name="Henrissat B."/>
            <person name="Martin F.M."/>
            <person name="Bonfante P."/>
        </authorList>
    </citation>
    <scope>NUCLEOTIDE SEQUENCE [LARGE SCALE GENOMIC DNA]</scope>
    <source>
        <strain evidence="8 9">BEG34</strain>
    </source>
</reference>
<dbReference type="PRINTS" id="PR00724">
    <property type="entry name" value="CRBOXYPTASEC"/>
</dbReference>
<comment type="similarity">
    <text evidence="1 7">Belongs to the peptidase S10 family.</text>
</comment>
<proteinExistence type="inferred from homology"/>
<dbReference type="PANTHER" id="PTHR11802">
    <property type="entry name" value="SERINE PROTEASE FAMILY S10 SERINE CARBOXYPEPTIDASE"/>
    <property type="match status" value="1"/>
</dbReference>
<dbReference type="GO" id="GO:0004185">
    <property type="term" value="F:serine-type carboxypeptidase activity"/>
    <property type="evidence" value="ECO:0007669"/>
    <property type="project" value="UniProtKB-UniRule"/>
</dbReference>
<dbReference type="InterPro" id="IPR029058">
    <property type="entry name" value="AB_hydrolase_fold"/>
</dbReference>
<dbReference type="PROSITE" id="PS00131">
    <property type="entry name" value="CARBOXYPEPT_SER_SER"/>
    <property type="match status" value="1"/>
</dbReference>
<gene>
    <name evidence="8" type="ORF">F8M41_002533</name>
</gene>
<dbReference type="GO" id="GO:0006508">
    <property type="term" value="P:proteolysis"/>
    <property type="evidence" value="ECO:0007669"/>
    <property type="project" value="UniProtKB-KW"/>
</dbReference>
<keyword evidence="6" id="KW-0325">Glycoprotein</keyword>
<evidence type="ECO:0000256" key="3">
    <source>
        <dbReference type="ARBA" id="ARBA00022670"/>
    </source>
</evidence>
<evidence type="ECO:0000256" key="1">
    <source>
        <dbReference type="ARBA" id="ARBA00009431"/>
    </source>
</evidence>
<feature type="signal peptide" evidence="7">
    <location>
        <begin position="1"/>
        <end position="25"/>
    </location>
</feature>
<keyword evidence="9" id="KW-1185">Reference proteome</keyword>
<evidence type="ECO:0000256" key="7">
    <source>
        <dbReference type="RuleBase" id="RU361156"/>
    </source>
</evidence>
<evidence type="ECO:0000256" key="4">
    <source>
        <dbReference type="ARBA" id="ARBA00022729"/>
    </source>
</evidence>
<dbReference type="EC" id="3.4.16.-" evidence="7"/>
<evidence type="ECO:0000256" key="5">
    <source>
        <dbReference type="ARBA" id="ARBA00022801"/>
    </source>
</evidence>
<accession>A0A8H3XEP2</accession>
<protein>
    <recommendedName>
        <fullName evidence="7">Carboxypeptidase</fullName>
        <ecNumber evidence="7">3.4.16.-</ecNumber>
    </recommendedName>
</protein>
<feature type="chain" id="PRO_5034478690" description="Carboxypeptidase" evidence="7">
    <location>
        <begin position="26"/>
        <end position="465"/>
    </location>
</feature>
<dbReference type="GO" id="GO:0000324">
    <property type="term" value="C:fungal-type vacuole"/>
    <property type="evidence" value="ECO:0007669"/>
    <property type="project" value="TreeGrafter"/>
</dbReference>
<evidence type="ECO:0000256" key="6">
    <source>
        <dbReference type="ARBA" id="ARBA00023180"/>
    </source>
</evidence>
<dbReference type="Gene3D" id="1.10.287.410">
    <property type="match status" value="1"/>
</dbReference>
<dbReference type="InterPro" id="IPR018202">
    <property type="entry name" value="Ser_caboxypep_ser_AS"/>
</dbReference>
<dbReference type="Gene3D" id="3.40.50.1820">
    <property type="entry name" value="alpha/beta hydrolase"/>
    <property type="match status" value="1"/>
</dbReference>
<name>A0A8H3XEP2_GIGMA</name>
<sequence length="465" mass="52924">MVSPKCLRVTCLVLGIWIFCNLVLSQGHDEWKKTITHCAFPEHKLEFKESIICDKTVKQYSGYFVVNETKNFFYWFFESRNKPQEDPFVLWVNGGPGFSSLNALFLEVGPCRLEKGGNGTIPNPYSWNSIIFLDQPTNTGYSYGDNVVNTSVAASDIYAFIQLFFHQFTNYASLDFHIAGESYAGHFIPAVATEIVNINKKNTSEGIVHINLESVMIGNGVVDPEKQLEYCPHMACNSTYKPVLTNDICNQMSEDFPKCAYLIEKCNKSPNVVVCGVAVRGCYQTMIKPYLENTKQSPYDIRRKCDGKNYCYSEADDLDIFANLNNTKTELGVDTSFVFRACNISGVYTDFTTSGDVMLQFDKFISQLLENKIRVLIYAGDADYLCNWYGIEAWVKDLQWSGKEGFNNANVTQWMTKDPVKYAGDVRTFEGFTFLKIFEAGHMAPYDQPGPSLDFFKRWIFKEKL</sequence>
<evidence type="ECO:0000313" key="8">
    <source>
        <dbReference type="EMBL" id="KAF0449282.1"/>
    </source>
</evidence>
<dbReference type="EMBL" id="WTPW01001218">
    <property type="protein sequence ID" value="KAF0449282.1"/>
    <property type="molecule type" value="Genomic_DNA"/>
</dbReference>
<dbReference type="InterPro" id="IPR001563">
    <property type="entry name" value="Peptidase_S10"/>
</dbReference>
<evidence type="ECO:0000256" key="2">
    <source>
        <dbReference type="ARBA" id="ARBA00022645"/>
    </source>
</evidence>
<comment type="caution">
    <text evidence="8">The sequence shown here is derived from an EMBL/GenBank/DDBJ whole genome shotgun (WGS) entry which is preliminary data.</text>
</comment>